<keyword evidence="2" id="KW-1003">Cell membrane</keyword>
<keyword evidence="9" id="KW-0472">Membrane</keyword>
<dbReference type="CDD" id="cd09152">
    <property type="entry name" value="PLDc_EcCLS_like_1"/>
    <property type="match status" value="1"/>
</dbReference>
<evidence type="ECO:0000256" key="12">
    <source>
        <dbReference type="NCBIfam" id="TIGR04265"/>
    </source>
</evidence>
<name>A0A9X4E2F3_9NEIS</name>
<dbReference type="GO" id="GO:0005886">
    <property type="term" value="C:plasma membrane"/>
    <property type="evidence" value="ECO:0007669"/>
    <property type="project" value="UniProtKB-SubCell"/>
</dbReference>
<dbReference type="InterPro" id="IPR025202">
    <property type="entry name" value="PLD-like_dom"/>
</dbReference>
<dbReference type="EMBL" id="CP146598">
    <property type="protein sequence ID" value="WWY02665.1"/>
    <property type="molecule type" value="Genomic_DNA"/>
</dbReference>
<dbReference type="EMBL" id="JAPQFL010000002">
    <property type="protein sequence ID" value="MDD9327499.1"/>
    <property type="molecule type" value="Genomic_DNA"/>
</dbReference>
<evidence type="ECO:0000256" key="11">
    <source>
        <dbReference type="ARBA" id="ARBA00023264"/>
    </source>
</evidence>
<evidence type="ECO:0000313" key="16">
    <source>
        <dbReference type="Proteomes" id="UP001149607"/>
    </source>
</evidence>
<keyword evidence="11" id="KW-1208">Phospholipid metabolism</keyword>
<dbReference type="GO" id="GO:0008808">
    <property type="term" value="F:cardiolipin synthase activity"/>
    <property type="evidence" value="ECO:0007669"/>
    <property type="project" value="UniProtKB-UniRule"/>
</dbReference>
<reference evidence="14" key="1">
    <citation type="submission" date="2022-10" db="EMBL/GenBank/DDBJ databases">
        <authorList>
            <person name="Boutroux M."/>
        </authorList>
    </citation>
    <scope>NUCLEOTIDE SEQUENCE</scope>
    <source>
        <strain evidence="14">51.81</strain>
    </source>
</reference>
<evidence type="ECO:0000256" key="2">
    <source>
        <dbReference type="ARBA" id="ARBA00022475"/>
    </source>
</evidence>
<evidence type="ECO:0000256" key="9">
    <source>
        <dbReference type="ARBA" id="ARBA00023136"/>
    </source>
</evidence>
<dbReference type="SMART" id="SM00155">
    <property type="entry name" value="PLDc"/>
    <property type="match status" value="2"/>
</dbReference>
<accession>A0A9X4E2F3</accession>
<dbReference type="InterPro" id="IPR001736">
    <property type="entry name" value="PLipase_D/transphosphatidylase"/>
</dbReference>
<dbReference type="NCBIfam" id="TIGR04265">
    <property type="entry name" value="bac_cardiolipin"/>
    <property type="match status" value="1"/>
</dbReference>
<dbReference type="AlphaFoldDB" id="A0A9X4E2F3"/>
<dbReference type="Proteomes" id="UP001149607">
    <property type="component" value="Chromosome"/>
</dbReference>
<evidence type="ECO:0000256" key="6">
    <source>
        <dbReference type="ARBA" id="ARBA00022737"/>
    </source>
</evidence>
<keyword evidence="16" id="KW-1185">Reference proteome</keyword>
<keyword evidence="3" id="KW-0444">Lipid biosynthesis</keyword>
<proteinExistence type="predicted"/>
<evidence type="ECO:0000256" key="10">
    <source>
        <dbReference type="ARBA" id="ARBA00023209"/>
    </source>
</evidence>
<protein>
    <recommendedName>
        <fullName evidence="12">Cardiolipin synthase</fullName>
        <ecNumber evidence="12">2.7.8.-</ecNumber>
    </recommendedName>
</protein>
<feature type="domain" description="PLD phosphodiesterase" evidence="13">
    <location>
        <begin position="212"/>
        <end position="239"/>
    </location>
</feature>
<evidence type="ECO:0000256" key="1">
    <source>
        <dbReference type="ARBA" id="ARBA00004651"/>
    </source>
</evidence>
<comment type="subcellular location">
    <subcellularLocation>
        <location evidence="1">Cell membrane</location>
        <topology evidence="1">Multi-pass membrane protein</topology>
    </subcellularLocation>
</comment>
<dbReference type="PANTHER" id="PTHR21248:SF22">
    <property type="entry name" value="PHOSPHOLIPASE D"/>
    <property type="match status" value="1"/>
</dbReference>
<evidence type="ECO:0000256" key="8">
    <source>
        <dbReference type="ARBA" id="ARBA00023098"/>
    </source>
</evidence>
<organism evidence="14">
    <name type="scientific">Neisseria leonii</name>
    <dbReference type="NCBI Taxonomy" id="2995413"/>
    <lineage>
        <taxon>Bacteria</taxon>
        <taxon>Pseudomonadati</taxon>
        <taxon>Pseudomonadota</taxon>
        <taxon>Betaproteobacteria</taxon>
        <taxon>Neisseriales</taxon>
        <taxon>Neisseriaceae</taxon>
        <taxon>Neisseria</taxon>
    </lineage>
</organism>
<feature type="domain" description="PLD phosphodiesterase" evidence="13">
    <location>
        <begin position="386"/>
        <end position="413"/>
    </location>
</feature>
<evidence type="ECO:0000256" key="7">
    <source>
        <dbReference type="ARBA" id="ARBA00022989"/>
    </source>
</evidence>
<dbReference type="CDD" id="cd09158">
    <property type="entry name" value="PLDc_EcCLS_like_2"/>
    <property type="match status" value="1"/>
</dbReference>
<keyword evidence="5" id="KW-0812">Transmembrane</keyword>
<dbReference type="RefSeq" id="WP_274584752.1">
    <property type="nucleotide sequence ID" value="NZ_CP145811.1"/>
</dbReference>
<dbReference type="PANTHER" id="PTHR21248">
    <property type="entry name" value="CARDIOLIPIN SYNTHASE"/>
    <property type="match status" value="1"/>
</dbReference>
<dbReference type="InterPro" id="IPR022924">
    <property type="entry name" value="Cardiolipin_synthase"/>
</dbReference>
<evidence type="ECO:0000256" key="4">
    <source>
        <dbReference type="ARBA" id="ARBA00022679"/>
    </source>
</evidence>
<dbReference type="SUPFAM" id="SSF56024">
    <property type="entry name" value="Phospholipase D/nuclease"/>
    <property type="match status" value="2"/>
</dbReference>
<evidence type="ECO:0000259" key="13">
    <source>
        <dbReference type="PROSITE" id="PS50035"/>
    </source>
</evidence>
<evidence type="ECO:0000313" key="15">
    <source>
        <dbReference type="EMBL" id="WWY02665.1"/>
    </source>
</evidence>
<keyword evidence="7" id="KW-1133">Transmembrane helix</keyword>
<dbReference type="Pfam" id="PF13091">
    <property type="entry name" value="PLDc_2"/>
    <property type="match status" value="2"/>
</dbReference>
<keyword evidence="6" id="KW-0677">Repeat</keyword>
<evidence type="ECO:0000256" key="5">
    <source>
        <dbReference type="ARBA" id="ARBA00022692"/>
    </source>
</evidence>
<reference evidence="15" key="2">
    <citation type="submission" date="2024-02" db="EMBL/GenBank/DDBJ databases">
        <title>Neisseria leonii sp. nov.</title>
        <authorList>
            <person name="Boutroux M."/>
            <person name="Favre-Rochex S."/>
            <person name="Gorgette O."/>
            <person name="Touak G."/>
            <person name="Muhle E."/>
            <person name="Chesneau O."/>
            <person name="Clermont D."/>
            <person name="Rahi P."/>
        </authorList>
    </citation>
    <scope>NUCLEOTIDE SEQUENCE</scope>
    <source>
        <strain evidence="15">51.81</strain>
    </source>
</reference>
<dbReference type="Gene3D" id="3.30.870.10">
    <property type="entry name" value="Endonuclease Chain A"/>
    <property type="match status" value="2"/>
</dbReference>
<gene>
    <name evidence="14" type="primary">cls</name>
    <name evidence="14" type="ORF">ORY91_000899</name>
    <name evidence="15" type="ORF">V9W64_08110</name>
</gene>
<dbReference type="InterPro" id="IPR027379">
    <property type="entry name" value="CLS_N"/>
</dbReference>
<dbReference type="GO" id="GO:0032049">
    <property type="term" value="P:cardiolipin biosynthetic process"/>
    <property type="evidence" value="ECO:0007669"/>
    <property type="project" value="UniProtKB-UniRule"/>
</dbReference>
<keyword evidence="8" id="KW-0443">Lipid metabolism</keyword>
<dbReference type="EC" id="2.7.8.-" evidence="12"/>
<dbReference type="PROSITE" id="PS50035">
    <property type="entry name" value="PLD"/>
    <property type="match status" value="2"/>
</dbReference>
<evidence type="ECO:0000256" key="3">
    <source>
        <dbReference type="ARBA" id="ARBA00022516"/>
    </source>
</evidence>
<evidence type="ECO:0000313" key="14">
    <source>
        <dbReference type="EMBL" id="MDD9327499.1"/>
    </source>
</evidence>
<keyword evidence="10" id="KW-0594">Phospholipid biosynthesis</keyword>
<keyword evidence="4" id="KW-0808">Transferase</keyword>
<sequence length="473" mass="51750">MPILYFHLLVVLPLSLRIFLRDGLLPEKRVAWCVAVWLFPFGGSLLYFLFGEISPGRGAARTYHALSAALRENAGAAAGTPALLDAVPDAYRAPFAYLHSINGFYPVAGNRAELMADGSSARARLLADMEAARREICVLYYIWLDDDTGRAVARALIRAAQRGVVCRVLADGLGSRAFLRSRTWRDIAAAGVQTAVALPIDRPLHTILTGRIDLRNHRKITLIDGEITHCGSQNCADESFAVKARFAPWVDIMLRWQGPVAAQMRLLFAADWQSATGRALPELPAAKPFSDGIGAQVMGEGPTERAQSTPQFLAALIGTAQRQLWISTPYFVPDATVLSALCAAALRGVDVRLILPQHNDSRIVAAASRSHYRSLLAAGVAVFEYAPGLLHAKTLTLDGRLCLTGSTNLDRRSFDLNFENNILFDDAALCGQVIGRQRQYLADSQRITEARIAAWPVWRRLWQNLVASASPIL</sequence>
<dbReference type="Pfam" id="PF13396">
    <property type="entry name" value="PLDc_N"/>
    <property type="match status" value="1"/>
</dbReference>